<keyword evidence="2 3" id="KW-0479">Metal-binding</keyword>
<protein>
    <recommendedName>
        <fullName evidence="5">Damage-inducible protein DinB</fullName>
    </recommendedName>
</protein>
<dbReference type="GeneID" id="87597486"/>
<feature type="binding site" evidence="3">
    <location>
        <position position="127"/>
    </location>
    <ligand>
        <name>a divalent metal cation</name>
        <dbReference type="ChEBI" id="CHEBI:60240"/>
    </ligand>
</feature>
<feature type="binding site" evidence="3">
    <location>
        <position position="131"/>
    </location>
    <ligand>
        <name>a divalent metal cation</name>
        <dbReference type="ChEBI" id="CHEBI:60240"/>
    </ligand>
</feature>
<evidence type="ECO:0000256" key="1">
    <source>
        <dbReference type="ARBA" id="ARBA00008635"/>
    </source>
</evidence>
<organism evidence="4">
    <name type="scientific">Halalkalibacterium halodurans</name>
    <name type="common">Bacillus halodurans</name>
    <dbReference type="NCBI Taxonomy" id="86665"/>
    <lineage>
        <taxon>Bacteria</taxon>
        <taxon>Bacillati</taxon>
        <taxon>Bacillota</taxon>
        <taxon>Bacilli</taxon>
        <taxon>Bacillales</taxon>
        <taxon>Bacillaceae</taxon>
        <taxon>Halalkalibacterium (ex Joshi et al. 2022)</taxon>
    </lineage>
</organism>
<dbReference type="PATRIC" id="fig|136160.3.peg.2421"/>
<feature type="binding site" evidence="3">
    <location>
        <position position="48"/>
    </location>
    <ligand>
        <name>a divalent metal cation</name>
        <dbReference type="ChEBI" id="CHEBI:60240"/>
    </ligand>
</feature>
<comment type="caution">
    <text evidence="4">The sequence shown here is derived from an EMBL/GenBank/DDBJ whole genome shotgun (WGS) entry which is preliminary data.</text>
</comment>
<dbReference type="InterPro" id="IPR034660">
    <property type="entry name" value="DinB/YfiT-like"/>
</dbReference>
<dbReference type="Gene3D" id="1.20.120.450">
    <property type="entry name" value="dinb family like domain"/>
    <property type="match status" value="1"/>
</dbReference>
<evidence type="ECO:0000256" key="3">
    <source>
        <dbReference type="PIRSR" id="PIRSR607837-1"/>
    </source>
</evidence>
<comment type="similarity">
    <text evidence="1">Belongs to the DinB family.</text>
</comment>
<dbReference type="OMA" id="IAPGHWT"/>
<evidence type="ECO:0008006" key="5">
    <source>
        <dbReference type="Google" id="ProtNLM"/>
    </source>
</evidence>
<dbReference type="Pfam" id="PF05163">
    <property type="entry name" value="DinB"/>
    <property type="match status" value="1"/>
</dbReference>
<gene>
    <name evidence="4" type="ORF">AMD02_10170</name>
</gene>
<proteinExistence type="inferred from homology"/>
<dbReference type="SUPFAM" id="SSF109854">
    <property type="entry name" value="DinB/YfiT-like putative metalloenzymes"/>
    <property type="match status" value="1"/>
</dbReference>
<evidence type="ECO:0000256" key="2">
    <source>
        <dbReference type="ARBA" id="ARBA00022723"/>
    </source>
</evidence>
<dbReference type="RefSeq" id="WP_010898051.1">
    <property type="nucleotide sequence ID" value="NZ_CP040441.1"/>
</dbReference>
<reference evidence="4" key="1">
    <citation type="submission" date="2015-08" db="EMBL/GenBank/DDBJ databases">
        <title>Complete DNA Sequence of Pseudomonas syringae pv. actinidiae, the Causal Agent of Kiwifruit Canker Disease.</title>
        <authorList>
            <person name="Rikkerink E.H.A."/>
            <person name="Fineran P.C."/>
        </authorList>
    </citation>
    <scope>NUCLEOTIDE SEQUENCE</scope>
    <source>
        <strain evidence="4">DSM 13666</strain>
    </source>
</reference>
<name>A0A0M0KK27_ALKHA</name>
<evidence type="ECO:0000313" key="4">
    <source>
        <dbReference type="EMBL" id="KOO39169.1"/>
    </source>
</evidence>
<dbReference type="SMR" id="A0A0M0KK27"/>
<dbReference type="InterPro" id="IPR007837">
    <property type="entry name" value="DinB"/>
</dbReference>
<dbReference type="EMBL" id="LILD01000001">
    <property type="protein sequence ID" value="KOO39169.1"/>
    <property type="molecule type" value="Genomic_DNA"/>
</dbReference>
<dbReference type="AlphaFoldDB" id="A0A0M0KK27"/>
<accession>A0A0M0KK27</accession>
<dbReference type="GO" id="GO:0046872">
    <property type="term" value="F:metal ion binding"/>
    <property type="evidence" value="ECO:0007669"/>
    <property type="project" value="UniProtKB-KW"/>
</dbReference>
<sequence length="166" mass="19095">MYTKVTQFLQEWKEEASITEKVIAALTDESLDKRFSENGRTLRRLAWHISQTIPEYLTEFGFELEEVEMPANVPTKAKEIADYFRMASKAVSRSAEQRWTDESLSYVQDAWGEPLSKAELLSLFIKHMIHHRGQMTVLMRQAGVKVPGCYGPSFEEGQEMGFIPEV</sequence>